<dbReference type="GeneID" id="28730656"/>
<evidence type="ECO:0000313" key="3">
    <source>
        <dbReference type="Proteomes" id="UP000038010"/>
    </source>
</evidence>
<dbReference type="AlphaFoldDB" id="A0A0N1NWJ9"/>
<comment type="caution">
    <text evidence="2">The sequence shown here is derived from an EMBL/GenBank/DDBJ whole genome shotgun (WGS) entry which is preliminary data.</text>
</comment>
<feature type="compositionally biased region" description="Low complexity" evidence="1">
    <location>
        <begin position="70"/>
        <end position="85"/>
    </location>
</feature>
<gene>
    <name evidence="2" type="ORF">AB675_10036</name>
</gene>
<organism evidence="2 3">
    <name type="scientific">Cyphellophora attinorum</name>
    <dbReference type="NCBI Taxonomy" id="1664694"/>
    <lineage>
        <taxon>Eukaryota</taxon>
        <taxon>Fungi</taxon>
        <taxon>Dikarya</taxon>
        <taxon>Ascomycota</taxon>
        <taxon>Pezizomycotina</taxon>
        <taxon>Eurotiomycetes</taxon>
        <taxon>Chaetothyriomycetidae</taxon>
        <taxon>Chaetothyriales</taxon>
        <taxon>Cyphellophoraceae</taxon>
        <taxon>Cyphellophora</taxon>
    </lineage>
</organism>
<evidence type="ECO:0000256" key="1">
    <source>
        <dbReference type="SAM" id="MobiDB-lite"/>
    </source>
</evidence>
<dbReference type="EMBL" id="LFJN01000029">
    <property type="protein sequence ID" value="KPI36657.1"/>
    <property type="molecule type" value="Genomic_DNA"/>
</dbReference>
<feature type="region of interest" description="Disordered" evidence="1">
    <location>
        <begin position="25"/>
        <end position="155"/>
    </location>
</feature>
<feature type="compositionally biased region" description="Basic and acidic residues" evidence="1">
    <location>
        <begin position="143"/>
        <end position="155"/>
    </location>
</feature>
<proteinExistence type="predicted"/>
<name>A0A0N1NWJ9_9EURO</name>
<keyword evidence="3" id="KW-1185">Reference proteome</keyword>
<feature type="compositionally biased region" description="Polar residues" evidence="1">
    <location>
        <begin position="33"/>
        <end position="48"/>
    </location>
</feature>
<reference evidence="2 3" key="1">
    <citation type="submission" date="2015-06" db="EMBL/GenBank/DDBJ databases">
        <title>Draft genome of the ant-associated black yeast Phialophora attae CBS 131958.</title>
        <authorList>
            <person name="Moreno L.F."/>
            <person name="Stielow B.J."/>
            <person name="de Hoog S."/>
            <person name="Vicente V.A."/>
            <person name="Weiss V.A."/>
            <person name="de Vries M."/>
            <person name="Cruz L.M."/>
            <person name="Souza E.M."/>
        </authorList>
    </citation>
    <scope>NUCLEOTIDE SEQUENCE [LARGE SCALE GENOMIC DNA]</scope>
    <source>
        <strain evidence="2 3">CBS 131958</strain>
    </source>
</reference>
<accession>A0A0N1NWJ9</accession>
<sequence>MPRAFGFDGDSAMYESLERKVLADEAARKKSLAETSADPSTITTSSHNSNDKRRLSNPFSAKSRSKDSKATSTTTVLTETSNATAPELLTSPTRRAANDNEAGLSSANSKKSVGEKVANFLFNGGRRSRQQQWGEQRVGMSDGHVEGHVVRESAS</sequence>
<dbReference type="VEuPathDB" id="FungiDB:AB675_10036"/>
<dbReference type="RefSeq" id="XP_017996620.1">
    <property type="nucleotide sequence ID" value="XM_018138776.1"/>
</dbReference>
<evidence type="ECO:0000313" key="2">
    <source>
        <dbReference type="EMBL" id="KPI36657.1"/>
    </source>
</evidence>
<dbReference type="Proteomes" id="UP000038010">
    <property type="component" value="Unassembled WGS sequence"/>
</dbReference>
<protein>
    <submittedName>
        <fullName evidence="2">Uncharacterized protein</fullName>
    </submittedName>
</protein>